<dbReference type="GO" id="GO:0004867">
    <property type="term" value="F:serine-type endopeptidase inhibitor activity"/>
    <property type="evidence" value="ECO:0007669"/>
    <property type="project" value="UniProtKB-KW"/>
</dbReference>
<accession>A0A4U5P2I0</accession>
<keyword evidence="7" id="KW-1185">Reference proteome</keyword>
<dbReference type="Pfam" id="PF01826">
    <property type="entry name" value="TIL"/>
    <property type="match status" value="2"/>
</dbReference>
<evidence type="ECO:0000259" key="5">
    <source>
        <dbReference type="Pfam" id="PF01826"/>
    </source>
</evidence>
<evidence type="ECO:0000256" key="3">
    <source>
        <dbReference type="ARBA" id="ARBA00023157"/>
    </source>
</evidence>
<organism evidence="6 7">
    <name type="scientific">Steinernema carpocapsae</name>
    <name type="common">Entomopathogenic nematode</name>
    <dbReference type="NCBI Taxonomy" id="34508"/>
    <lineage>
        <taxon>Eukaryota</taxon>
        <taxon>Metazoa</taxon>
        <taxon>Ecdysozoa</taxon>
        <taxon>Nematoda</taxon>
        <taxon>Chromadorea</taxon>
        <taxon>Rhabditida</taxon>
        <taxon>Tylenchina</taxon>
        <taxon>Panagrolaimomorpha</taxon>
        <taxon>Strongyloidoidea</taxon>
        <taxon>Steinernematidae</taxon>
        <taxon>Steinernema</taxon>
    </lineage>
</organism>
<evidence type="ECO:0000256" key="2">
    <source>
        <dbReference type="ARBA" id="ARBA00022900"/>
    </source>
</evidence>
<evidence type="ECO:0000313" key="7">
    <source>
        <dbReference type="Proteomes" id="UP000298663"/>
    </source>
</evidence>
<dbReference type="PANTHER" id="PTHR23259:SF82">
    <property type="entry name" value="SERINE PROTEASE INHIBITOR 1 PROTEIN"/>
    <property type="match status" value="1"/>
</dbReference>
<dbReference type="OrthoDB" id="5912264at2759"/>
<reference evidence="6 7" key="1">
    <citation type="journal article" date="2015" name="Genome Biol.">
        <title>Comparative genomics of Steinernema reveals deeply conserved gene regulatory networks.</title>
        <authorList>
            <person name="Dillman A.R."/>
            <person name="Macchietto M."/>
            <person name="Porter C.F."/>
            <person name="Rogers A."/>
            <person name="Williams B."/>
            <person name="Antoshechkin I."/>
            <person name="Lee M.M."/>
            <person name="Goodwin Z."/>
            <person name="Lu X."/>
            <person name="Lewis E.E."/>
            <person name="Goodrich-Blair H."/>
            <person name="Stock S.P."/>
            <person name="Adams B.J."/>
            <person name="Sternberg P.W."/>
            <person name="Mortazavi A."/>
        </authorList>
    </citation>
    <scope>NUCLEOTIDE SEQUENCE [LARGE SCALE GENOMIC DNA]</scope>
    <source>
        <strain evidence="6 7">ALL</strain>
    </source>
</reference>
<evidence type="ECO:0000256" key="1">
    <source>
        <dbReference type="ARBA" id="ARBA00022690"/>
    </source>
</evidence>
<protein>
    <recommendedName>
        <fullName evidence="5">TIL domain-containing protein</fullName>
    </recommendedName>
</protein>
<dbReference type="Gene3D" id="2.10.25.10">
    <property type="entry name" value="Laminin"/>
    <property type="match status" value="2"/>
</dbReference>
<dbReference type="PANTHER" id="PTHR23259">
    <property type="entry name" value="RIDDLE"/>
    <property type="match status" value="1"/>
</dbReference>
<dbReference type="InterPro" id="IPR036084">
    <property type="entry name" value="Ser_inhib-like_sf"/>
</dbReference>
<feature type="domain" description="TIL" evidence="5">
    <location>
        <begin position="25"/>
        <end position="80"/>
    </location>
</feature>
<dbReference type="STRING" id="34508.A0A4U5P2I0"/>
<name>A0A4U5P2I0_STECR</name>
<reference evidence="6 7" key="2">
    <citation type="journal article" date="2019" name="G3 (Bethesda)">
        <title>Hybrid Assembly of the Genome of the Entomopathogenic Nematode Steinernema carpocapsae Identifies the X-Chromosome.</title>
        <authorList>
            <person name="Serra L."/>
            <person name="Macchietto M."/>
            <person name="Macias-Munoz A."/>
            <person name="McGill C.J."/>
            <person name="Rodriguez I.M."/>
            <person name="Rodriguez B."/>
            <person name="Murad R."/>
            <person name="Mortazavi A."/>
        </authorList>
    </citation>
    <scope>NUCLEOTIDE SEQUENCE [LARGE SCALE GENOMIC DNA]</scope>
    <source>
        <strain evidence="6 7">ALL</strain>
    </source>
</reference>
<dbReference type="EMBL" id="AZBU02000003">
    <property type="protein sequence ID" value="TKR89831.1"/>
    <property type="molecule type" value="Genomic_DNA"/>
</dbReference>
<sequence>MIPRLVIVAIFLVLAEGALALQQKCRENEEWIDCGMCEGSCDQPRPVCTRECKKPGCYCPVSKGFVRFGYTQKCVSASKCPVYATSSKTKREANQKCGKNEEWYACKENEKWNDVTCEERCDSNHRYCPYRCNQNCQCKAGFARSWDEKCIPKNQCTPHPLCAKTNCGPGSVCVLTGIQCYVSPCPQQTACAPLLNF</sequence>
<dbReference type="InterPro" id="IPR051368">
    <property type="entry name" value="SerProtInhib-TIL_Domain"/>
</dbReference>
<evidence type="ECO:0000313" key="6">
    <source>
        <dbReference type="EMBL" id="TKR89831.1"/>
    </source>
</evidence>
<feature type="chain" id="PRO_5020244415" description="TIL domain-containing protein" evidence="4">
    <location>
        <begin position="21"/>
        <end position="197"/>
    </location>
</feature>
<dbReference type="CDD" id="cd19941">
    <property type="entry name" value="TIL"/>
    <property type="match status" value="2"/>
</dbReference>
<dbReference type="AlphaFoldDB" id="A0A4U5P2I0"/>
<gene>
    <name evidence="6" type="ORF">L596_013874</name>
</gene>
<dbReference type="Proteomes" id="UP000298663">
    <property type="component" value="Unassembled WGS sequence"/>
</dbReference>
<keyword evidence="3" id="KW-1015">Disulfide bond</keyword>
<keyword evidence="2" id="KW-0722">Serine protease inhibitor</keyword>
<dbReference type="SUPFAM" id="SSF57567">
    <property type="entry name" value="Serine protease inhibitors"/>
    <property type="match status" value="2"/>
</dbReference>
<feature type="domain" description="TIL" evidence="5">
    <location>
        <begin position="97"/>
        <end position="156"/>
    </location>
</feature>
<keyword evidence="4" id="KW-0732">Signal</keyword>
<dbReference type="InterPro" id="IPR002919">
    <property type="entry name" value="TIL_dom"/>
</dbReference>
<comment type="caution">
    <text evidence="6">The sequence shown here is derived from an EMBL/GenBank/DDBJ whole genome shotgun (WGS) entry which is preliminary data.</text>
</comment>
<proteinExistence type="predicted"/>
<feature type="signal peptide" evidence="4">
    <location>
        <begin position="1"/>
        <end position="20"/>
    </location>
</feature>
<evidence type="ECO:0000256" key="4">
    <source>
        <dbReference type="SAM" id="SignalP"/>
    </source>
</evidence>
<keyword evidence="1" id="KW-0646">Protease inhibitor</keyword>